<dbReference type="CDD" id="cd01614">
    <property type="entry name" value="EutN_CcmL"/>
    <property type="match status" value="1"/>
</dbReference>
<dbReference type="SUPFAM" id="SSF159133">
    <property type="entry name" value="EutN/CcmL-like"/>
    <property type="match status" value="1"/>
</dbReference>
<dbReference type="STRING" id="765912.Thimo_2952"/>
<dbReference type="Pfam" id="PF03319">
    <property type="entry name" value="EutN_CcmL"/>
    <property type="match status" value="1"/>
</dbReference>
<reference evidence="3 4" key="1">
    <citation type="submission" date="2011-09" db="EMBL/GenBank/DDBJ databases">
        <title>Complete sequence of chromosome of Thioflavicoccus mobilis 8321.</title>
        <authorList>
            <consortium name="US DOE Joint Genome Institute"/>
            <person name="Lucas S."/>
            <person name="Han J."/>
            <person name="Lapidus A."/>
            <person name="Cheng J.-F."/>
            <person name="Goodwin L."/>
            <person name="Pitluck S."/>
            <person name="Peters L."/>
            <person name="Ovchinnikova G."/>
            <person name="Lu M."/>
            <person name="Detter J.C."/>
            <person name="Han C."/>
            <person name="Tapia R."/>
            <person name="Land M."/>
            <person name="Hauser L."/>
            <person name="Kyrpides N."/>
            <person name="Ivanova N."/>
            <person name="Pagani I."/>
            <person name="Vogl K."/>
            <person name="Liu Z."/>
            <person name="Imhoff J."/>
            <person name="Thiel V."/>
            <person name="Frigaard N.-U."/>
            <person name="Bryant D."/>
            <person name="Woyke T."/>
        </authorList>
    </citation>
    <scope>NUCLEOTIDE SEQUENCE [LARGE SCALE GENOMIC DNA]</scope>
    <source>
        <strain evidence="3 4">8321</strain>
    </source>
</reference>
<dbReference type="GO" id="GO:0031469">
    <property type="term" value="C:bacterial microcompartment"/>
    <property type="evidence" value="ECO:0007669"/>
    <property type="project" value="UniProtKB-SubCell"/>
</dbReference>
<dbReference type="Proteomes" id="UP000010816">
    <property type="component" value="Chromosome"/>
</dbReference>
<protein>
    <submittedName>
        <fullName evidence="3">Carboxysome peptide B</fullName>
    </submittedName>
</protein>
<keyword evidence="2" id="KW-1283">Bacterial microcompartment</keyword>
<evidence type="ECO:0000256" key="1">
    <source>
        <dbReference type="ARBA" id="ARBA00024322"/>
    </source>
</evidence>
<dbReference type="PROSITE" id="PS51932">
    <property type="entry name" value="BMV"/>
    <property type="match status" value="1"/>
</dbReference>
<dbReference type="InterPro" id="IPR004992">
    <property type="entry name" value="EutN_CcmL"/>
</dbReference>
<proteinExistence type="predicted"/>
<evidence type="ECO:0000256" key="2">
    <source>
        <dbReference type="ARBA" id="ARBA00024446"/>
    </source>
</evidence>
<dbReference type="eggNOG" id="COG4576">
    <property type="taxonomic scope" value="Bacteria"/>
</dbReference>
<dbReference type="Gene3D" id="2.40.50.220">
    <property type="entry name" value="EutN/Ccml"/>
    <property type="match status" value="1"/>
</dbReference>
<dbReference type="RefSeq" id="WP_015281775.1">
    <property type="nucleotide sequence ID" value="NC_019940.1"/>
</dbReference>
<dbReference type="InterPro" id="IPR036677">
    <property type="entry name" value="EutN_CcmL_sf"/>
</dbReference>
<keyword evidence="4" id="KW-1185">Reference proteome</keyword>
<sequence length="97" mass="10149">MDIFQVEGPLVCTRRIAGLDHVSLRVLRDAKGRRQVATDPVGARAGNHVFTVNGSAARYAQGDFAILTDLTIGGIIDDWDEASKGSSTAAQAAPAAV</sequence>
<dbReference type="EMBL" id="CP003051">
    <property type="protein sequence ID" value="AGA91644.1"/>
    <property type="molecule type" value="Genomic_DNA"/>
</dbReference>
<dbReference type="OrthoDB" id="540628at2"/>
<evidence type="ECO:0000313" key="4">
    <source>
        <dbReference type="Proteomes" id="UP000010816"/>
    </source>
</evidence>
<accession>L0H231</accession>
<dbReference type="PANTHER" id="PTHR36539">
    <property type="entry name" value="ETHANOLAMINE UTILIZATION PROTEIN EUTN"/>
    <property type="match status" value="1"/>
</dbReference>
<dbReference type="PATRIC" id="fig|765912.4.peg.2887"/>
<gene>
    <name evidence="3" type="ORF">Thimo_2952</name>
</gene>
<name>L0H231_9GAMM</name>
<comment type="subcellular location">
    <subcellularLocation>
        <location evidence="1">Bacterial microcompartment</location>
    </subcellularLocation>
</comment>
<dbReference type="AlphaFoldDB" id="L0H231"/>
<organism evidence="3 4">
    <name type="scientific">Thioflavicoccus mobilis 8321</name>
    <dbReference type="NCBI Taxonomy" id="765912"/>
    <lineage>
        <taxon>Bacteria</taxon>
        <taxon>Pseudomonadati</taxon>
        <taxon>Pseudomonadota</taxon>
        <taxon>Gammaproteobacteria</taxon>
        <taxon>Chromatiales</taxon>
        <taxon>Chromatiaceae</taxon>
        <taxon>Thioflavicoccus</taxon>
    </lineage>
</organism>
<dbReference type="KEGG" id="tmb:Thimo_2952"/>
<evidence type="ECO:0000313" key="3">
    <source>
        <dbReference type="EMBL" id="AGA91644.1"/>
    </source>
</evidence>
<dbReference type="NCBIfam" id="TIGR02704">
    <property type="entry name" value="carboxysome_B"/>
    <property type="match status" value="1"/>
</dbReference>
<dbReference type="InterPro" id="IPR014077">
    <property type="entry name" value="CsoS4B"/>
</dbReference>
<dbReference type="HOGENOM" id="CLU_148498_1_0_6"/>